<feature type="non-terminal residue" evidence="9">
    <location>
        <position position="407"/>
    </location>
</feature>
<evidence type="ECO:0000256" key="5">
    <source>
        <dbReference type="ARBA" id="ARBA00023180"/>
    </source>
</evidence>
<evidence type="ECO:0000256" key="8">
    <source>
        <dbReference type="RuleBase" id="RU003690"/>
    </source>
</evidence>
<feature type="active site" description="Nucleophile" evidence="7">
    <location>
        <position position="350"/>
    </location>
</feature>
<comment type="subunit">
    <text evidence="2">Homodimer.</text>
</comment>
<protein>
    <recommendedName>
        <fullName evidence="3">beta-glucosidase</fullName>
        <ecNumber evidence="3">3.2.1.21</ecNumber>
    </recommendedName>
</protein>
<evidence type="ECO:0000256" key="3">
    <source>
        <dbReference type="ARBA" id="ARBA00012744"/>
    </source>
</evidence>
<keyword evidence="5" id="KW-0325">Glycoprotein</keyword>
<dbReference type="EC" id="3.2.1.21" evidence="3"/>
<dbReference type="SUPFAM" id="SSF51445">
    <property type="entry name" value="(Trans)glycosidases"/>
    <property type="match status" value="1"/>
</dbReference>
<dbReference type="Pfam" id="PF00232">
    <property type="entry name" value="Glyco_hydro_1"/>
    <property type="match status" value="1"/>
</dbReference>
<keyword evidence="6" id="KW-0326">Glycosidase</keyword>
<evidence type="ECO:0000256" key="2">
    <source>
        <dbReference type="ARBA" id="ARBA00011738"/>
    </source>
</evidence>
<dbReference type="GO" id="GO:0008422">
    <property type="term" value="F:beta-glucosidase activity"/>
    <property type="evidence" value="ECO:0007669"/>
    <property type="project" value="TreeGrafter"/>
</dbReference>
<comment type="similarity">
    <text evidence="1 8">Belongs to the glycosyl hydrolase 1 family.</text>
</comment>
<dbReference type="Proteomes" id="UP000801492">
    <property type="component" value="Unassembled WGS sequence"/>
</dbReference>
<evidence type="ECO:0000313" key="9">
    <source>
        <dbReference type="EMBL" id="KAF2902683.1"/>
    </source>
</evidence>
<dbReference type="AlphaFoldDB" id="A0A8K0GM42"/>
<dbReference type="PRINTS" id="PR00131">
    <property type="entry name" value="GLHYDRLASE1"/>
</dbReference>
<evidence type="ECO:0000313" key="10">
    <source>
        <dbReference type="Proteomes" id="UP000801492"/>
    </source>
</evidence>
<dbReference type="Gene3D" id="3.20.20.80">
    <property type="entry name" value="Glycosidases"/>
    <property type="match status" value="1"/>
</dbReference>
<keyword evidence="10" id="KW-1185">Reference proteome</keyword>
<name>A0A8K0GM42_IGNLU</name>
<keyword evidence="4" id="KW-0378">Hydrolase</keyword>
<evidence type="ECO:0000256" key="1">
    <source>
        <dbReference type="ARBA" id="ARBA00010838"/>
    </source>
</evidence>
<dbReference type="PROSITE" id="PS00572">
    <property type="entry name" value="GLYCOSYL_HYDROL_F1_1"/>
    <property type="match status" value="1"/>
</dbReference>
<dbReference type="EMBL" id="VTPC01001218">
    <property type="protein sequence ID" value="KAF2902683.1"/>
    <property type="molecule type" value="Genomic_DNA"/>
</dbReference>
<dbReference type="InterPro" id="IPR017853">
    <property type="entry name" value="GH"/>
</dbReference>
<dbReference type="InterPro" id="IPR001360">
    <property type="entry name" value="Glyco_hydro_1"/>
</dbReference>
<accession>A0A8K0GM42</accession>
<comment type="caution">
    <text evidence="9">The sequence shown here is derived from an EMBL/GenBank/DDBJ whole genome shotgun (WGS) entry which is preliminary data.</text>
</comment>
<dbReference type="FunFam" id="3.20.20.80:FF:000013">
    <property type="entry name" value="lactase-phlorizin hydrolase"/>
    <property type="match status" value="1"/>
</dbReference>
<sequence>KGENIWDRFTHQLSEKILDGSNGDIACDSYHKYKEDVALLKEMGFHFYRFSLSWSRILPKGFSYKINPDGIRYYNNLINSLLENDIIPMVTIYHWDLPQPLQDLGGFTNELLIDWYEEYARIVFENFGDRVKLWLTFNEPVVTCMHGLALGVKAPGYTLSGTADYLCAHNLIKAHARVYHLYQKNYKEKQKGKIGITNIAHWGEAVSSSDADVEAAQRLLDFGFGWYVDPIFHPDGDYPQSMKDRIEERSKAEGFTRSKLPKFTSEEVQYIKGTYDYFGLNHYTTVIVADKKEDPISDPSYFKDMNVKYYYEPHWPGGASPWLKTVPWGFRKLLNYIKNRYGEVEIYVTENGFSDHGELNDQERIDYYEQYLSALLDAIHEDGVNVKAYTAWSLLDNFEWEDGYTLV</sequence>
<dbReference type="PANTHER" id="PTHR10353">
    <property type="entry name" value="GLYCOSYL HYDROLASE"/>
    <property type="match status" value="1"/>
</dbReference>
<gene>
    <name evidence="9" type="ORF">ILUMI_03504</name>
</gene>
<dbReference type="GO" id="GO:0005975">
    <property type="term" value="P:carbohydrate metabolic process"/>
    <property type="evidence" value="ECO:0007669"/>
    <property type="project" value="InterPro"/>
</dbReference>
<dbReference type="InterPro" id="IPR018120">
    <property type="entry name" value="Glyco_hydro_1_AS"/>
</dbReference>
<evidence type="ECO:0000256" key="6">
    <source>
        <dbReference type="ARBA" id="ARBA00023295"/>
    </source>
</evidence>
<proteinExistence type="inferred from homology"/>
<dbReference type="PANTHER" id="PTHR10353:SF36">
    <property type="entry name" value="LP05116P"/>
    <property type="match status" value="1"/>
</dbReference>
<evidence type="ECO:0000256" key="7">
    <source>
        <dbReference type="PROSITE-ProRule" id="PRU10055"/>
    </source>
</evidence>
<evidence type="ECO:0000256" key="4">
    <source>
        <dbReference type="ARBA" id="ARBA00022801"/>
    </source>
</evidence>
<reference evidence="9" key="1">
    <citation type="submission" date="2019-08" db="EMBL/GenBank/DDBJ databases">
        <title>The genome of the North American firefly Photinus pyralis.</title>
        <authorList>
            <consortium name="Photinus pyralis genome working group"/>
            <person name="Fallon T.R."/>
            <person name="Sander Lower S.E."/>
            <person name="Weng J.-K."/>
        </authorList>
    </citation>
    <scope>NUCLEOTIDE SEQUENCE</scope>
    <source>
        <strain evidence="9">TRF0915ILg1</strain>
        <tissue evidence="9">Whole body</tissue>
    </source>
</reference>
<organism evidence="9 10">
    <name type="scientific">Ignelater luminosus</name>
    <name type="common">Cucubano</name>
    <name type="synonym">Pyrophorus luminosus</name>
    <dbReference type="NCBI Taxonomy" id="2038154"/>
    <lineage>
        <taxon>Eukaryota</taxon>
        <taxon>Metazoa</taxon>
        <taxon>Ecdysozoa</taxon>
        <taxon>Arthropoda</taxon>
        <taxon>Hexapoda</taxon>
        <taxon>Insecta</taxon>
        <taxon>Pterygota</taxon>
        <taxon>Neoptera</taxon>
        <taxon>Endopterygota</taxon>
        <taxon>Coleoptera</taxon>
        <taxon>Polyphaga</taxon>
        <taxon>Elateriformia</taxon>
        <taxon>Elateroidea</taxon>
        <taxon>Elateridae</taxon>
        <taxon>Agrypninae</taxon>
        <taxon>Pyrophorini</taxon>
        <taxon>Ignelater</taxon>
    </lineage>
</organism>
<dbReference type="OrthoDB" id="65569at2759"/>